<dbReference type="InterPro" id="IPR015890">
    <property type="entry name" value="Chorismate_C"/>
</dbReference>
<evidence type="ECO:0000256" key="5">
    <source>
        <dbReference type="ARBA" id="ARBA00012266"/>
    </source>
</evidence>
<dbReference type="PANTHER" id="PTHR11236">
    <property type="entry name" value="AMINOBENZOATE/ANTHRANILATE SYNTHASE"/>
    <property type="match status" value="1"/>
</dbReference>
<evidence type="ECO:0000256" key="2">
    <source>
        <dbReference type="ARBA" id="ARBA00004873"/>
    </source>
</evidence>
<evidence type="ECO:0000256" key="14">
    <source>
        <dbReference type="ARBA" id="ARBA00047683"/>
    </source>
</evidence>
<dbReference type="RefSeq" id="WP_209845303.1">
    <property type="nucleotide sequence ID" value="NZ_CBCRVE010000001.1"/>
</dbReference>
<name>A0ABS4GZR3_9BACL</name>
<comment type="subunit">
    <text evidence="4 15">Heterotetramer consisting of two non-identical subunits: a beta subunit (TrpG) and a large alpha subunit (TrpE).</text>
</comment>
<dbReference type="InterPro" id="IPR006805">
    <property type="entry name" value="Anth_synth_I_N"/>
</dbReference>
<evidence type="ECO:0000256" key="9">
    <source>
        <dbReference type="ARBA" id="ARBA00022822"/>
    </source>
</evidence>
<dbReference type="PRINTS" id="PR00095">
    <property type="entry name" value="ANTSNTHASEI"/>
</dbReference>
<dbReference type="PANTHER" id="PTHR11236:SF48">
    <property type="entry name" value="ISOCHORISMATE SYNTHASE MENF"/>
    <property type="match status" value="1"/>
</dbReference>
<keyword evidence="8 15" id="KW-0479">Metal-binding</keyword>
<evidence type="ECO:0000256" key="15">
    <source>
        <dbReference type="RuleBase" id="RU364045"/>
    </source>
</evidence>
<reference evidence="18 19" key="1">
    <citation type="submission" date="2021-03" db="EMBL/GenBank/DDBJ databases">
        <title>Genomic Encyclopedia of Type Strains, Phase IV (KMG-IV): sequencing the most valuable type-strain genomes for metagenomic binning, comparative biology and taxonomic classification.</title>
        <authorList>
            <person name="Goeker M."/>
        </authorList>
    </citation>
    <scope>NUCLEOTIDE SEQUENCE [LARGE SCALE GENOMIC DNA]</scope>
    <source>
        <strain evidence="18 19">DSM 23491</strain>
    </source>
</reference>
<evidence type="ECO:0000256" key="10">
    <source>
        <dbReference type="ARBA" id="ARBA00022842"/>
    </source>
</evidence>
<evidence type="ECO:0000256" key="11">
    <source>
        <dbReference type="ARBA" id="ARBA00023141"/>
    </source>
</evidence>
<evidence type="ECO:0000256" key="1">
    <source>
        <dbReference type="ARBA" id="ARBA00001946"/>
    </source>
</evidence>
<keyword evidence="11 15" id="KW-0057">Aromatic amino acid biosynthesis</keyword>
<dbReference type="Pfam" id="PF00425">
    <property type="entry name" value="Chorismate_bind"/>
    <property type="match status" value="1"/>
</dbReference>
<dbReference type="GO" id="GO:0004049">
    <property type="term" value="F:anthranilate synthase activity"/>
    <property type="evidence" value="ECO:0007669"/>
    <property type="project" value="UniProtKB-EC"/>
</dbReference>
<evidence type="ECO:0000259" key="17">
    <source>
        <dbReference type="Pfam" id="PF04715"/>
    </source>
</evidence>
<keyword evidence="10 15" id="KW-0460">Magnesium</keyword>
<gene>
    <name evidence="15" type="primary">trpE</name>
    <name evidence="18" type="ORF">J2Z20_000629</name>
</gene>
<comment type="caution">
    <text evidence="18">The sequence shown here is derived from an EMBL/GenBank/DDBJ whole genome shotgun (WGS) entry which is preliminary data.</text>
</comment>
<keyword evidence="7 15" id="KW-0028">Amino-acid biosynthesis</keyword>
<evidence type="ECO:0000256" key="3">
    <source>
        <dbReference type="ARBA" id="ARBA00009562"/>
    </source>
</evidence>
<dbReference type="NCBIfam" id="TIGR00564">
    <property type="entry name" value="trpE_most"/>
    <property type="match status" value="1"/>
</dbReference>
<evidence type="ECO:0000313" key="18">
    <source>
        <dbReference type="EMBL" id="MBP1935768.1"/>
    </source>
</evidence>
<evidence type="ECO:0000256" key="4">
    <source>
        <dbReference type="ARBA" id="ARBA00011575"/>
    </source>
</evidence>
<evidence type="ECO:0000259" key="16">
    <source>
        <dbReference type="Pfam" id="PF00425"/>
    </source>
</evidence>
<comment type="similarity">
    <text evidence="3 15">Belongs to the anthranilate synthase component I family.</text>
</comment>
<organism evidence="18 19">
    <name type="scientific">Paenibacillus sediminis</name>
    <dbReference type="NCBI Taxonomy" id="664909"/>
    <lineage>
        <taxon>Bacteria</taxon>
        <taxon>Bacillati</taxon>
        <taxon>Bacillota</taxon>
        <taxon>Bacilli</taxon>
        <taxon>Bacillales</taxon>
        <taxon>Paenibacillaceae</taxon>
        <taxon>Paenibacillus</taxon>
    </lineage>
</organism>
<comment type="catalytic activity">
    <reaction evidence="14 15">
        <text>chorismate + L-glutamine = anthranilate + pyruvate + L-glutamate + H(+)</text>
        <dbReference type="Rhea" id="RHEA:21732"/>
        <dbReference type="ChEBI" id="CHEBI:15361"/>
        <dbReference type="ChEBI" id="CHEBI:15378"/>
        <dbReference type="ChEBI" id="CHEBI:16567"/>
        <dbReference type="ChEBI" id="CHEBI:29748"/>
        <dbReference type="ChEBI" id="CHEBI:29985"/>
        <dbReference type="ChEBI" id="CHEBI:58359"/>
        <dbReference type="EC" id="4.1.3.27"/>
    </reaction>
</comment>
<dbReference type="InterPro" id="IPR019999">
    <property type="entry name" value="Anth_synth_I-like"/>
</dbReference>
<dbReference type="Pfam" id="PF04715">
    <property type="entry name" value="Anth_synt_I_N"/>
    <property type="match status" value="1"/>
</dbReference>
<dbReference type="Gene3D" id="3.60.120.10">
    <property type="entry name" value="Anthranilate synthase"/>
    <property type="match status" value="1"/>
</dbReference>
<comment type="cofactor">
    <cofactor evidence="1 15">
        <name>Mg(2+)</name>
        <dbReference type="ChEBI" id="CHEBI:18420"/>
    </cofactor>
</comment>
<comment type="function">
    <text evidence="13 15">Part of a heterotetrameric complex that catalyzes the two-step biosynthesis of anthranilate, an intermediate in the biosynthesis of L-tryptophan. In the first step, the glutamine-binding beta subunit (TrpG) of anthranilate synthase (AS) provides the glutamine amidotransferase activity which generates ammonia as a substrate that, along with chorismate, is used in the second step, catalyzed by the large alpha subunit of AS (TrpE) to produce anthranilate. In the absence of TrpG, TrpE can synthesize anthranilate directly from chorismate and high concentrations of ammonia.</text>
</comment>
<proteinExistence type="inferred from homology"/>
<keyword evidence="9 15" id="KW-0822">Tryptophan biosynthesis</keyword>
<evidence type="ECO:0000256" key="6">
    <source>
        <dbReference type="ARBA" id="ARBA00020653"/>
    </source>
</evidence>
<keyword evidence="12 15" id="KW-0456">Lyase</keyword>
<dbReference type="EC" id="4.1.3.27" evidence="5 15"/>
<keyword evidence="19" id="KW-1185">Reference proteome</keyword>
<feature type="domain" description="Anthranilate synthase component I N-terminal" evidence="17">
    <location>
        <begin position="28"/>
        <end position="166"/>
    </location>
</feature>
<dbReference type="InterPro" id="IPR005256">
    <property type="entry name" value="Anth_synth_I_PabB"/>
</dbReference>
<dbReference type="Proteomes" id="UP001519273">
    <property type="component" value="Unassembled WGS sequence"/>
</dbReference>
<comment type="pathway">
    <text evidence="2 15">Amino-acid biosynthesis; L-tryptophan biosynthesis; L-tryptophan from chorismate: step 1/5.</text>
</comment>
<evidence type="ECO:0000313" key="19">
    <source>
        <dbReference type="Proteomes" id="UP001519273"/>
    </source>
</evidence>
<sequence length="518" mass="58893">MTTPSVEQVISLSRDYNLIPVVKPLLADMETPIRIFGRYAERDRAFLLESVEGGVQWARYSFIGTDPFLMIQGKRGHIEIEVDGERRTLQGNPLEELKAILRSYRSPKLRDLPPFLGGAIGFFGYDLLQYYEKLPAHAVDDLNMNDIQFMFCDQIIAFDHVKQQILLVANVHVKPGDRDEDIKASYEEVLRKLEETAEMLHEKSPREHINSRPIPADVDLGEIQSNMTKEQYKRNVEQAQEYIRAGDIFQVVLSQRFHIETEVSPLHVYRVLRTMNPSPYMYYLKMDDEIIVGTSPEALVKVDGQRVKTKPIAGTRPRGVTESEDTLLAEELMKDEKERAEHLMLVDLGRNDIGKVSEFGSVKCDSFMEIERYSHVMHLVSSVSGKLRDDKDFFDAFLSCLPAGTVSGAPKLRAMEIIAEMEREARGAYAGAIGYLGFSGNMDACITIRTIIFKNGKAYVQAGAGIVWDSVPEKEYQETVNKAKAMLKSIRMAEQIFPPAVHKTDDVINQDYLYEYRS</sequence>
<dbReference type="EMBL" id="JAGGKP010000001">
    <property type="protein sequence ID" value="MBP1935768.1"/>
    <property type="molecule type" value="Genomic_DNA"/>
</dbReference>
<accession>A0ABS4GZR3</accession>
<protein>
    <recommendedName>
        <fullName evidence="6 15">Anthranilate synthase component 1</fullName>
        <ecNumber evidence="5 15">4.1.3.27</ecNumber>
    </recommendedName>
</protein>
<feature type="domain" description="Chorismate-utilising enzyme C-terminal" evidence="16">
    <location>
        <begin position="229"/>
        <end position="482"/>
    </location>
</feature>
<evidence type="ECO:0000256" key="7">
    <source>
        <dbReference type="ARBA" id="ARBA00022605"/>
    </source>
</evidence>
<dbReference type="SUPFAM" id="SSF56322">
    <property type="entry name" value="ADC synthase"/>
    <property type="match status" value="1"/>
</dbReference>
<dbReference type="InterPro" id="IPR005801">
    <property type="entry name" value="ADC_synthase"/>
</dbReference>
<evidence type="ECO:0000256" key="13">
    <source>
        <dbReference type="ARBA" id="ARBA00025634"/>
    </source>
</evidence>
<evidence type="ECO:0000256" key="8">
    <source>
        <dbReference type="ARBA" id="ARBA00022723"/>
    </source>
</evidence>
<evidence type="ECO:0000256" key="12">
    <source>
        <dbReference type="ARBA" id="ARBA00023239"/>
    </source>
</evidence>